<protein>
    <submittedName>
        <fullName evidence="1">Uncharacterized protein</fullName>
    </submittedName>
</protein>
<reference evidence="1" key="1">
    <citation type="journal article" date="2012" name="Nature">
        <title>The tomato genome sequence provides insights into fleshy fruit evolution.</title>
        <authorList>
            <consortium name="Tomato Genome Consortium"/>
        </authorList>
    </citation>
    <scope>NUCLEOTIDE SEQUENCE [LARGE SCALE GENOMIC DNA]</scope>
    <source>
        <strain evidence="1">cv. Heinz 1706</strain>
    </source>
</reference>
<accession>A0A494GA44</accession>
<proteinExistence type="predicted"/>
<evidence type="ECO:0000313" key="1">
    <source>
        <dbReference type="EnsemblPlants" id="Solyc00g188853.1.1.1.CDS"/>
    </source>
</evidence>
<dbReference type="EnsemblPlants" id="Solyc00g188853.1.1">
    <property type="protein sequence ID" value="Solyc00g188853.1.1.1.CDS"/>
    <property type="gene ID" value="Solyc00g188853.1"/>
</dbReference>
<dbReference type="AlphaFoldDB" id="A0A494GA44"/>
<evidence type="ECO:0000313" key="2">
    <source>
        <dbReference type="Proteomes" id="UP000004994"/>
    </source>
</evidence>
<sequence length="23" mass="2721">MLKDGHGQLVRNTYLHVIPQHYT</sequence>
<keyword evidence="2" id="KW-1185">Reference proteome</keyword>
<dbReference type="Gramene" id="Solyc00g188853.1.1">
    <property type="protein sequence ID" value="Solyc00g188853.1.1.1.CDS"/>
    <property type="gene ID" value="Solyc00g188853.1"/>
</dbReference>
<name>A0A494GA44_SOLLC</name>
<dbReference type="Proteomes" id="UP000004994">
    <property type="component" value="Unassembled WGS sequence"/>
</dbReference>
<dbReference type="InParanoid" id="A0A494GA44"/>
<reference evidence="1" key="2">
    <citation type="submission" date="2019-04" db="UniProtKB">
        <authorList>
            <consortium name="EnsemblPlants"/>
        </authorList>
    </citation>
    <scope>IDENTIFICATION</scope>
    <source>
        <strain evidence="1">cv. Heinz 1706</strain>
    </source>
</reference>
<organism evidence="1">
    <name type="scientific">Solanum lycopersicum</name>
    <name type="common">Tomato</name>
    <name type="synonym">Lycopersicon esculentum</name>
    <dbReference type="NCBI Taxonomy" id="4081"/>
    <lineage>
        <taxon>Eukaryota</taxon>
        <taxon>Viridiplantae</taxon>
        <taxon>Streptophyta</taxon>
        <taxon>Embryophyta</taxon>
        <taxon>Tracheophyta</taxon>
        <taxon>Spermatophyta</taxon>
        <taxon>Magnoliopsida</taxon>
        <taxon>eudicotyledons</taxon>
        <taxon>Gunneridae</taxon>
        <taxon>Pentapetalae</taxon>
        <taxon>asterids</taxon>
        <taxon>lamiids</taxon>
        <taxon>Solanales</taxon>
        <taxon>Solanaceae</taxon>
        <taxon>Solanoideae</taxon>
        <taxon>Solaneae</taxon>
        <taxon>Solanum</taxon>
        <taxon>Solanum subgen. Lycopersicon</taxon>
    </lineage>
</organism>